<dbReference type="AlphaFoldDB" id="A0A7R8YUM6"/>
<proteinExistence type="predicted"/>
<feature type="transmembrane region" description="Helical" evidence="2">
    <location>
        <begin position="148"/>
        <end position="174"/>
    </location>
</feature>
<dbReference type="OrthoDB" id="45313at2759"/>
<keyword evidence="2" id="KW-0812">Transmembrane</keyword>
<dbReference type="GO" id="GO:0070073">
    <property type="term" value="P:clustering of voltage-gated calcium channels"/>
    <property type="evidence" value="ECO:0007669"/>
    <property type="project" value="TreeGrafter"/>
</dbReference>
<reference evidence="3 4" key="1">
    <citation type="submission" date="2020-11" db="EMBL/GenBank/DDBJ databases">
        <authorList>
            <person name="Wallbank WR R."/>
            <person name="Pardo Diaz C."/>
            <person name="Kozak K."/>
            <person name="Martin S."/>
            <person name="Jiggins C."/>
            <person name="Moest M."/>
            <person name="Warren A I."/>
            <person name="Generalovic N T."/>
            <person name="Byers J.R.P. K."/>
            <person name="Montejo-Kovacevich G."/>
            <person name="Yen C E."/>
        </authorList>
    </citation>
    <scope>NUCLEOTIDE SEQUENCE [LARGE SCALE GENOMIC DNA]</scope>
</reference>
<feature type="transmembrane region" description="Helical" evidence="2">
    <location>
        <begin position="83"/>
        <end position="103"/>
    </location>
</feature>
<keyword evidence="2" id="KW-0472">Membrane</keyword>
<feature type="transmembrane region" description="Helical" evidence="2">
    <location>
        <begin position="45"/>
        <end position="63"/>
    </location>
</feature>
<protein>
    <submittedName>
        <fullName evidence="3">Uncharacterized protein</fullName>
    </submittedName>
</protein>
<organism evidence="3 4">
    <name type="scientific">Hermetia illucens</name>
    <name type="common">Black soldier fly</name>
    <dbReference type="NCBI Taxonomy" id="343691"/>
    <lineage>
        <taxon>Eukaryota</taxon>
        <taxon>Metazoa</taxon>
        <taxon>Ecdysozoa</taxon>
        <taxon>Arthropoda</taxon>
        <taxon>Hexapoda</taxon>
        <taxon>Insecta</taxon>
        <taxon>Pterygota</taxon>
        <taxon>Neoptera</taxon>
        <taxon>Endopterygota</taxon>
        <taxon>Diptera</taxon>
        <taxon>Brachycera</taxon>
        <taxon>Stratiomyomorpha</taxon>
        <taxon>Stratiomyidae</taxon>
        <taxon>Hermetiinae</taxon>
        <taxon>Hermetia</taxon>
    </lineage>
</organism>
<dbReference type="InterPro" id="IPR032751">
    <property type="entry name" value="Fuseless"/>
</dbReference>
<dbReference type="PANTHER" id="PTHR35270:SF2">
    <property type="entry name" value="FUSELESS, ISOFORM A"/>
    <property type="match status" value="1"/>
</dbReference>
<feature type="region of interest" description="Disordered" evidence="1">
    <location>
        <begin position="1"/>
        <end position="20"/>
    </location>
</feature>
<dbReference type="GO" id="GO:0007274">
    <property type="term" value="P:neuromuscular synaptic transmission"/>
    <property type="evidence" value="ECO:0007669"/>
    <property type="project" value="TreeGrafter"/>
</dbReference>
<feature type="transmembrane region" description="Helical" evidence="2">
    <location>
        <begin position="124"/>
        <end position="142"/>
    </location>
</feature>
<gene>
    <name evidence="3" type="ORF">HERILL_LOCUS8774</name>
</gene>
<evidence type="ECO:0000256" key="1">
    <source>
        <dbReference type="SAM" id="MobiDB-lite"/>
    </source>
</evidence>
<evidence type="ECO:0000313" key="3">
    <source>
        <dbReference type="EMBL" id="CAD7085967.1"/>
    </source>
</evidence>
<name>A0A7R8YUM6_HERIL</name>
<evidence type="ECO:0000313" key="4">
    <source>
        <dbReference type="Proteomes" id="UP000594454"/>
    </source>
</evidence>
<accession>A0A7R8YUM6</accession>
<keyword evidence="4" id="KW-1185">Reference proteome</keyword>
<dbReference type="EMBL" id="LR899011">
    <property type="protein sequence ID" value="CAD7085967.1"/>
    <property type="molecule type" value="Genomic_DNA"/>
</dbReference>
<dbReference type="PANTHER" id="PTHR35270">
    <property type="entry name" value="FUSELESS, ISOFORM A"/>
    <property type="match status" value="1"/>
</dbReference>
<dbReference type="GO" id="GO:0007270">
    <property type="term" value="P:neuron-neuron synaptic transmission"/>
    <property type="evidence" value="ECO:0007669"/>
    <property type="project" value="TreeGrafter"/>
</dbReference>
<feature type="compositionally biased region" description="Polar residues" evidence="1">
    <location>
        <begin position="1"/>
        <end position="14"/>
    </location>
</feature>
<dbReference type="GO" id="GO:0042734">
    <property type="term" value="C:presynaptic membrane"/>
    <property type="evidence" value="ECO:0007669"/>
    <property type="project" value="TreeGrafter"/>
</dbReference>
<dbReference type="Pfam" id="PF15993">
    <property type="entry name" value="Fuseless"/>
    <property type="match status" value="1"/>
</dbReference>
<keyword evidence="2" id="KW-1133">Transmembrane helix</keyword>
<dbReference type="Proteomes" id="UP000594454">
    <property type="component" value="Chromosome 3"/>
</dbReference>
<evidence type="ECO:0000256" key="2">
    <source>
        <dbReference type="SAM" id="Phobius"/>
    </source>
</evidence>
<sequence>MNYLQQSEETTEPLNTAEKTEISITPESPEVFRIILPPGRCTKRLLNISDVFLSLFVITPLVVAHWKGTWAFIERHPEQFPPWMSFLFGCTLHTSFVLIKELLHMEFTAPNDGYKSVKKIISQNIIVKIYTYLFSLGCNLNWQGGWAALQVVFGTELKGAVIPSAICLVLLLALKGIRNLAAPPVFVALDNKDIAFSFPTRFRVQVSQILN</sequence>
<dbReference type="InParanoid" id="A0A7R8YUM6"/>